<dbReference type="Gene3D" id="3.30.420.10">
    <property type="entry name" value="Ribonuclease H-like superfamily/Ribonuclease H"/>
    <property type="match status" value="1"/>
</dbReference>
<organism evidence="1 2">
    <name type="scientific">Periplaneta americana</name>
    <name type="common">American cockroach</name>
    <name type="synonym">Blatta americana</name>
    <dbReference type="NCBI Taxonomy" id="6978"/>
    <lineage>
        <taxon>Eukaryota</taxon>
        <taxon>Metazoa</taxon>
        <taxon>Ecdysozoa</taxon>
        <taxon>Arthropoda</taxon>
        <taxon>Hexapoda</taxon>
        <taxon>Insecta</taxon>
        <taxon>Pterygota</taxon>
        <taxon>Neoptera</taxon>
        <taxon>Polyneoptera</taxon>
        <taxon>Dictyoptera</taxon>
        <taxon>Blattodea</taxon>
        <taxon>Blattoidea</taxon>
        <taxon>Blattidae</taxon>
        <taxon>Blattinae</taxon>
        <taxon>Periplaneta</taxon>
    </lineage>
</organism>
<reference evidence="1 2" key="1">
    <citation type="journal article" date="2022" name="Allergy">
        <title>Genome assembly and annotation of Periplaneta americana reveal a comprehensive cockroach allergen profile.</title>
        <authorList>
            <person name="Wang L."/>
            <person name="Xiong Q."/>
            <person name="Saelim N."/>
            <person name="Wang L."/>
            <person name="Nong W."/>
            <person name="Wan A.T."/>
            <person name="Shi M."/>
            <person name="Liu X."/>
            <person name="Cao Q."/>
            <person name="Hui J.H.L."/>
            <person name="Sookrung N."/>
            <person name="Leung T.F."/>
            <person name="Tungtrongchitr A."/>
            <person name="Tsui S.K.W."/>
        </authorList>
    </citation>
    <scope>NUCLEOTIDE SEQUENCE [LARGE SCALE GENOMIC DNA]</scope>
    <source>
        <strain evidence="1">PWHHKU_190912</strain>
    </source>
</reference>
<dbReference type="PANTHER" id="PTHR47326">
    <property type="entry name" value="TRANSPOSABLE ELEMENT TC3 TRANSPOSASE-LIKE PROTEIN"/>
    <property type="match status" value="1"/>
</dbReference>
<proteinExistence type="predicted"/>
<evidence type="ECO:0000313" key="1">
    <source>
        <dbReference type="EMBL" id="KAJ4449094.1"/>
    </source>
</evidence>
<dbReference type="InterPro" id="IPR036397">
    <property type="entry name" value="RNaseH_sf"/>
</dbReference>
<comment type="caution">
    <text evidence="1">The sequence shown here is derived from an EMBL/GenBank/DDBJ whole genome shotgun (WGS) entry which is preliminary data.</text>
</comment>
<dbReference type="PANTHER" id="PTHR47326:SF1">
    <property type="entry name" value="HTH PSQ-TYPE DOMAIN-CONTAINING PROTEIN"/>
    <property type="match status" value="1"/>
</dbReference>
<evidence type="ECO:0000313" key="2">
    <source>
        <dbReference type="Proteomes" id="UP001148838"/>
    </source>
</evidence>
<gene>
    <name evidence="1" type="ORF">ANN_00489</name>
</gene>
<dbReference type="EMBL" id="JAJSOF020000003">
    <property type="protein sequence ID" value="KAJ4449094.1"/>
    <property type="molecule type" value="Genomic_DNA"/>
</dbReference>
<dbReference type="Proteomes" id="UP001148838">
    <property type="component" value="Unassembled WGS sequence"/>
</dbReference>
<protein>
    <submittedName>
        <fullName evidence="1">Uncharacterized protein</fullName>
    </submittedName>
</protein>
<name>A0ABQ8TQY0_PERAM</name>
<sequence length="174" mass="20299">MCQKTLWFFCDEAHFHLSGCVNHQNFRYWSRQNPRELHEIPLHNDRVTVWCAIARVGILGPYFFEDDGATVTVNSQRYTFMINNFLAPRLNALQIDQNIGGVIVRGRRIKCIGFADYIALLEEEEMILRDILLDLNGSYERYGMKINEECKRANSKGDSRASEQLQILGLYYKQ</sequence>
<accession>A0ABQ8TQY0</accession>
<keyword evidence="2" id="KW-1185">Reference proteome</keyword>